<protein>
    <submittedName>
        <fullName evidence="2">Uncharacterized protein</fullName>
    </submittedName>
</protein>
<dbReference type="Proteomes" id="UP000015105">
    <property type="component" value="Chromosome 7D"/>
</dbReference>
<dbReference type="EnsemblPlants" id="AET7Gv20385200.1">
    <property type="protein sequence ID" value="AET7Gv20385200.1"/>
    <property type="gene ID" value="AET7Gv20385200"/>
</dbReference>
<keyword evidence="3" id="KW-1185">Reference proteome</keyword>
<feature type="compositionally biased region" description="Low complexity" evidence="1">
    <location>
        <begin position="77"/>
        <end position="86"/>
    </location>
</feature>
<dbReference type="AlphaFoldDB" id="A0A453QZJ4"/>
<organism evidence="2 3">
    <name type="scientific">Aegilops tauschii subsp. strangulata</name>
    <name type="common">Goatgrass</name>
    <dbReference type="NCBI Taxonomy" id="200361"/>
    <lineage>
        <taxon>Eukaryota</taxon>
        <taxon>Viridiplantae</taxon>
        <taxon>Streptophyta</taxon>
        <taxon>Embryophyta</taxon>
        <taxon>Tracheophyta</taxon>
        <taxon>Spermatophyta</taxon>
        <taxon>Magnoliopsida</taxon>
        <taxon>Liliopsida</taxon>
        <taxon>Poales</taxon>
        <taxon>Poaceae</taxon>
        <taxon>BOP clade</taxon>
        <taxon>Pooideae</taxon>
        <taxon>Triticodae</taxon>
        <taxon>Triticeae</taxon>
        <taxon>Triticinae</taxon>
        <taxon>Aegilops</taxon>
    </lineage>
</organism>
<reference evidence="3" key="2">
    <citation type="journal article" date="2017" name="Nat. Plants">
        <title>The Aegilops tauschii genome reveals multiple impacts of transposons.</title>
        <authorList>
            <person name="Zhao G."/>
            <person name="Zou C."/>
            <person name="Li K."/>
            <person name="Wang K."/>
            <person name="Li T."/>
            <person name="Gao L."/>
            <person name="Zhang X."/>
            <person name="Wang H."/>
            <person name="Yang Z."/>
            <person name="Liu X."/>
            <person name="Jiang W."/>
            <person name="Mao L."/>
            <person name="Kong X."/>
            <person name="Jiao Y."/>
            <person name="Jia J."/>
        </authorList>
    </citation>
    <scope>NUCLEOTIDE SEQUENCE [LARGE SCALE GENOMIC DNA]</scope>
    <source>
        <strain evidence="3">cv. AL8/78</strain>
    </source>
</reference>
<evidence type="ECO:0000313" key="2">
    <source>
        <dbReference type="EnsemblPlants" id="AET7Gv20385200.1"/>
    </source>
</evidence>
<reference evidence="2" key="4">
    <citation type="submission" date="2019-03" db="UniProtKB">
        <authorList>
            <consortium name="EnsemblPlants"/>
        </authorList>
    </citation>
    <scope>IDENTIFICATION</scope>
</reference>
<proteinExistence type="predicted"/>
<name>A0A453QZJ4_AEGTS</name>
<reference evidence="3" key="1">
    <citation type="journal article" date="2014" name="Science">
        <title>Ancient hybridizations among the ancestral genomes of bread wheat.</title>
        <authorList>
            <consortium name="International Wheat Genome Sequencing Consortium,"/>
            <person name="Marcussen T."/>
            <person name="Sandve S.R."/>
            <person name="Heier L."/>
            <person name="Spannagl M."/>
            <person name="Pfeifer M."/>
            <person name="Jakobsen K.S."/>
            <person name="Wulff B.B."/>
            <person name="Steuernagel B."/>
            <person name="Mayer K.F."/>
            <person name="Olsen O.A."/>
        </authorList>
    </citation>
    <scope>NUCLEOTIDE SEQUENCE [LARGE SCALE GENOMIC DNA]</scope>
    <source>
        <strain evidence="3">cv. AL8/78</strain>
    </source>
</reference>
<reference evidence="2" key="5">
    <citation type="journal article" date="2021" name="G3 (Bethesda)">
        <title>Aegilops tauschii genome assembly Aet v5.0 features greater sequence contiguity and improved annotation.</title>
        <authorList>
            <person name="Wang L."/>
            <person name="Zhu T."/>
            <person name="Rodriguez J.C."/>
            <person name="Deal K.R."/>
            <person name="Dubcovsky J."/>
            <person name="McGuire P.E."/>
            <person name="Lux T."/>
            <person name="Spannagl M."/>
            <person name="Mayer K.F.X."/>
            <person name="Baldrich P."/>
            <person name="Meyers B.C."/>
            <person name="Huo N."/>
            <person name="Gu Y.Q."/>
            <person name="Zhou H."/>
            <person name="Devos K.M."/>
            <person name="Bennetzen J.L."/>
            <person name="Unver T."/>
            <person name="Budak H."/>
            <person name="Gulick P.J."/>
            <person name="Galiba G."/>
            <person name="Kalapos B."/>
            <person name="Nelson D.R."/>
            <person name="Li P."/>
            <person name="You F.M."/>
            <person name="Luo M.C."/>
            <person name="Dvorak J."/>
        </authorList>
    </citation>
    <scope>NUCLEOTIDE SEQUENCE [LARGE SCALE GENOMIC DNA]</scope>
    <source>
        <strain evidence="2">cv. AL8/78</strain>
    </source>
</reference>
<sequence>MFFLTHPKKNPVEIDLTPIIINQPRAKNTHPLLPPSPSLHPGSFIPLPPPPSSSARHDPDPAAAAPLPPPPARPARRASGGSLASSAAASAFQHPIVWRAAAVSKPWRGSWSLRPDGVRHVRVQAGRRRHGVQAPADRQ</sequence>
<reference evidence="2" key="3">
    <citation type="journal article" date="2017" name="Nature">
        <title>Genome sequence of the progenitor of the wheat D genome Aegilops tauschii.</title>
        <authorList>
            <person name="Luo M.C."/>
            <person name="Gu Y.Q."/>
            <person name="Puiu D."/>
            <person name="Wang H."/>
            <person name="Twardziok S.O."/>
            <person name="Deal K.R."/>
            <person name="Huo N."/>
            <person name="Zhu T."/>
            <person name="Wang L."/>
            <person name="Wang Y."/>
            <person name="McGuire P.E."/>
            <person name="Liu S."/>
            <person name="Long H."/>
            <person name="Ramasamy R.K."/>
            <person name="Rodriguez J.C."/>
            <person name="Van S.L."/>
            <person name="Yuan L."/>
            <person name="Wang Z."/>
            <person name="Xia Z."/>
            <person name="Xiao L."/>
            <person name="Anderson O.D."/>
            <person name="Ouyang S."/>
            <person name="Liang Y."/>
            <person name="Zimin A.V."/>
            <person name="Pertea G."/>
            <person name="Qi P."/>
            <person name="Bennetzen J.L."/>
            <person name="Dai X."/>
            <person name="Dawson M.W."/>
            <person name="Muller H.G."/>
            <person name="Kugler K."/>
            <person name="Rivarola-Duarte L."/>
            <person name="Spannagl M."/>
            <person name="Mayer K.F.X."/>
            <person name="Lu F.H."/>
            <person name="Bevan M.W."/>
            <person name="Leroy P."/>
            <person name="Li P."/>
            <person name="You F.M."/>
            <person name="Sun Q."/>
            <person name="Liu Z."/>
            <person name="Lyons E."/>
            <person name="Wicker T."/>
            <person name="Salzberg S.L."/>
            <person name="Devos K.M."/>
            <person name="Dvorak J."/>
        </authorList>
    </citation>
    <scope>NUCLEOTIDE SEQUENCE [LARGE SCALE GENOMIC DNA]</scope>
    <source>
        <strain evidence="2">cv. AL8/78</strain>
    </source>
</reference>
<evidence type="ECO:0000313" key="3">
    <source>
        <dbReference type="Proteomes" id="UP000015105"/>
    </source>
</evidence>
<accession>A0A453QZJ4</accession>
<evidence type="ECO:0000256" key="1">
    <source>
        <dbReference type="SAM" id="MobiDB-lite"/>
    </source>
</evidence>
<feature type="region of interest" description="Disordered" evidence="1">
    <location>
        <begin position="27"/>
        <end position="86"/>
    </location>
</feature>
<dbReference type="Gramene" id="AET7Gv20385200.1">
    <property type="protein sequence ID" value="AET7Gv20385200.1"/>
    <property type="gene ID" value="AET7Gv20385200"/>
</dbReference>